<protein>
    <recommendedName>
        <fullName evidence="4">Lipoprotein</fullName>
    </recommendedName>
</protein>
<name>A0ABM8RKU1_9BACT</name>
<accession>A0ABM8RKU1</accession>
<evidence type="ECO:0000313" key="2">
    <source>
        <dbReference type="EMBL" id="CAE6758654.1"/>
    </source>
</evidence>
<organism evidence="2 3">
    <name type="scientific">Nitrospira defluvii</name>
    <dbReference type="NCBI Taxonomy" id="330214"/>
    <lineage>
        <taxon>Bacteria</taxon>
        <taxon>Pseudomonadati</taxon>
        <taxon>Nitrospirota</taxon>
        <taxon>Nitrospiria</taxon>
        <taxon>Nitrospirales</taxon>
        <taxon>Nitrospiraceae</taxon>
        <taxon>Nitrospira</taxon>
    </lineage>
</organism>
<keyword evidence="3" id="KW-1185">Reference proteome</keyword>
<sequence>MTTVWSLGIAWVLLVTLSFTACAPPTPKVERAGPSPASEPESRPLSDSAGSLGR</sequence>
<feature type="region of interest" description="Disordered" evidence="1">
    <location>
        <begin position="25"/>
        <end position="54"/>
    </location>
</feature>
<proteinExistence type="predicted"/>
<gene>
    <name evidence="2" type="ORF">NSPZN2_30532</name>
</gene>
<evidence type="ECO:0008006" key="4">
    <source>
        <dbReference type="Google" id="ProtNLM"/>
    </source>
</evidence>
<reference evidence="2 3" key="1">
    <citation type="submission" date="2021-02" db="EMBL/GenBank/DDBJ databases">
        <authorList>
            <person name="Han P."/>
        </authorList>
    </citation>
    <scope>NUCLEOTIDE SEQUENCE [LARGE SCALE GENOMIC DNA]</scope>
    <source>
        <strain evidence="2">Candidatus Nitrospira sp. ZN2</strain>
    </source>
</reference>
<comment type="caution">
    <text evidence="2">The sequence shown here is derived from an EMBL/GenBank/DDBJ whole genome shotgun (WGS) entry which is preliminary data.</text>
</comment>
<evidence type="ECO:0000313" key="3">
    <source>
        <dbReference type="Proteomes" id="UP000675880"/>
    </source>
</evidence>
<dbReference type="RefSeq" id="WP_213042685.1">
    <property type="nucleotide sequence ID" value="NZ_CAJNBJ010000016.1"/>
</dbReference>
<evidence type="ECO:0000256" key="1">
    <source>
        <dbReference type="SAM" id="MobiDB-lite"/>
    </source>
</evidence>
<dbReference type="Proteomes" id="UP000675880">
    <property type="component" value="Unassembled WGS sequence"/>
</dbReference>
<dbReference type="EMBL" id="CAJNBJ010000016">
    <property type="protein sequence ID" value="CAE6758654.1"/>
    <property type="molecule type" value="Genomic_DNA"/>
</dbReference>